<dbReference type="EMBL" id="JALLKP010000001">
    <property type="protein sequence ID" value="KAK2198151.1"/>
    <property type="molecule type" value="Genomic_DNA"/>
</dbReference>
<dbReference type="SUPFAM" id="SSF51045">
    <property type="entry name" value="WW domain"/>
    <property type="match status" value="1"/>
</dbReference>
<gene>
    <name evidence="6" type="ORF">BdWA1_001159</name>
</gene>
<sequence length="297" mass="33447">MVNEIEKNIEPNTKLFVGFIPSSLEEDELRDELGKFGKLISLFYMADLQNGCHGWAFATFEDSVSITRAIEGINGKYFFENSTEPCKASIVTPKTPEYQPTGQYSHTHLPAYPPQILVNSLWQQFTTNEGVSYYYNTKSGYSQWQKPVTTSVHGNSQKVAAGSSSFGPPGSNLFLFHVPAEWNDLDLIQHFQHFGNVLSARVERDSAGKNRGYGFISYDNPHSAFNAIKSMNGFSVGGKFLKVQLKKGEEHLFTQAPEQTSPYGYNNSVISSRIDLDHSQKDENSQCFHSKLNYYPY</sequence>
<dbReference type="KEGG" id="bdw:94335457"/>
<proteinExistence type="predicted"/>
<dbReference type="SMART" id="SM00360">
    <property type="entry name" value="RRM"/>
    <property type="match status" value="2"/>
</dbReference>
<feature type="domain" description="RRM" evidence="5">
    <location>
        <begin position="13"/>
        <end position="93"/>
    </location>
</feature>
<evidence type="ECO:0000313" key="6">
    <source>
        <dbReference type="EMBL" id="KAK2198151.1"/>
    </source>
</evidence>
<dbReference type="SUPFAM" id="SSF54928">
    <property type="entry name" value="RNA-binding domain, RBD"/>
    <property type="match status" value="1"/>
</dbReference>
<dbReference type="RefSeq" id="XP_067804993.1">
    <property type="nucleotide sequence ID" value="XM_067946202.1"/>
</dbReference>
<accession>A0AAD9PNL4</accession>
<dbReference type="InterPro" id="IPR036020">
    <property type="entry name" value="WW_dom_sf"/>
</dbReference>
<keyword evidence="1" id="KW-0677">Repeat</keyword>
<reference evidence="6" key="1">
    <citation type="journal article" date="2023" name="Nat. Microbiol.">
        <title>Babesia duncani multi-omics identifies virulence factors and drug targets.</title>
        <authorList>
            <person name="Singh P."/>
            <person name="Lonardi S."/>
            <person name="Liang Q."/>
            <person name="Vydyam P."/>
            <person name="Khabirova E."/>
            <person name="Fang T."/>
            <person name="Gihaz S."/>
            <person name="Thekkiniath J."/>
            <person name="Munshi M."/>
            <person name="Abel S."/>
            <person name="Ciampossin L."/>
            <person name="Batugedara G."/>
            <person name="Gupta M."/>
            <person name="Lu X.M."/>
            <person name="Lenz T."/>
            <person name="Chakravarty S."/>
            <person name="Cornillot E."/>
            <person name="Hu Y."/>
            <person name="Ma W."/>
            <person name="Gonzalez L.M."/>
            <person name="Sanchez S."/>
            <person name="Estrada K."/>
            <person name="Sanchez-Flores A."/>
            <person name="Montero E."/>
            <person name="Harb O.S."/>
            <person name="Le Roch K.G."/>
            <person name="Mamoun C.B."/>
        </authorList>
    </citation>
    <scope>NUCLEOTIDE SEQUENCE</scope>
    <source>
        <strain evidence="6">WA1</strain>
    </source>
</reference>
<dbReference type="InterPro" id="IPR035979">
    <property type="entry name" value="RBD_domain_sf"/>
</dbReference>
<name>A0AAD9PNL4_9APIC</name>
<dbReference type="InterPro" id="IPR001202">
    <property type="entry name" value="WW_dom"/>
</dbReference>
<dbReference type="Proteomes" id="UP001214638">
    <property type="component" value="Unassembled WGS sequence"/>
</dbReference>
<dbReference type="InterPro" id="IPR000504">
    <property type="entry name" value="RRM_dom"/>
</dbReference>
<dbReference type="Gene3D" id="2.20.70.10">
    <property type="match status" value="1"/>
</dbReference>
<dbReference type="CDD" id="cd00201">
    <property type="entry name" value="WW"/>
    <property type="match status" value="1"/>
</dbReference>
<keyword evidence="2 3" id="KW-0694">RNA-binding</keyword>
<evidence type="ECO:0000259" key="5">
    <source>
        <dbReference type="PROSITE" id="PS50102"/>
    </source>
</evidence>
<dbReference type="InterPro" id="IPR012677">
    <property type="entry name" value="Nucleotide-bd_a/b_plait_sf"/>
</dbReference>
<dbReference type="CDD" id="cd12362">
    <property type="entry name" value="RRM3_CELF1-6"/>
    <property type="match status" value="1"/>
</dbReference>
<dbReference type="PROSITE" id="PS50102">
    <property type="entry name" value="RRM"/>
    <property type="match status" value="2"/>
</dbReference>
<protein>
    <submittedName>
        <fullName evidence="6">Bifunctional RNA recognition motif domain/Nucleotide-binding alpha-beta plait domain superfamily/WW domain superfamily/WW domain/RNA-binding domain superfamily</fullName>
    </submittedName>
</protein>
<dbReference type="PROSITE" id="PS01159">
    <property type="entry name" value="WW_DOMAIN_1"/>
    <property type="match status" value="1"/>
</dbReference>
<feature type="domain" description="RRM" evidence="5">
    <location>
        <begin position="171"/>
        <end position="248"/>
    </location>
</feature>
<evidence type="ECO:0000313" key="7">
    <source>
        <dbReference type="Proteomes" id="UP001214638"/>
    </source>
</evidence>
<dbReference type="GeneID" id="94335457"/>
<dbReference type="Pfam" id="PF00076">
    <property type="entry name" value="RRM_1"/>
    <property type="match status" value="2"/>
</dbReference>
<dbReference type="PROSITE" id="PS50020">
    <property type="entry name" value="WW_DOMAIN_2"/>
    <property type="match status" value="1"/>
</dbReference>
<evidence type="ECO:0000256" key="1">
    <source>
        <dbReference type="ARBA" id="ARBA00022737"/>
    </source>
</evidence>
<dbReference type="AlphaFoldDB" id="A0AAD9PNL4"/>
<organism evidence="6 7">
    <name type="scientific">Babesia duncani</name>
    <dbReference type="NCBI Taxonomy" id="323732"/>
    <lineage>
        <taxon>Eukaryota</taxon>
        <taxon>Sar</taxon>
        <taxon>Alveolata</taxon>
        <taxon>Apicomplexa</taxon>
        <taxon>Aconoidasida</taxon>
        <taxon>Piroplasmida</taxon>
        <taxon>Babesiidae</taxon>
        <taxon>Babesia</taxon>
    </lineage>
</organism>
<dbReference type="CDD" id="cd00590">
    <property type="entry name" value="RRM_SF"/>
    <property type="match status" value="1"/>
</dbReference>
<evidence type="ECO:0000256" key="2">
    <source>
        <dbReference type="ARBA" id="ARBA00022884"/>
    </source>
</evidence>
<keyword evidence="7" id="KW-1185">Reference proteome</keyword>
<evidence type="ECO:0000259" key="4">
    <source>
        <dbReference type="PROSITE" id="PS50020"/>
    </source>
</evidence>
<dbReference type="PANTHER" id="PTHR24012">
    <property type="entry name" value="RNA BINDING PROTEIN"/>
    <property type="match status" value="1"/>
</dbReference>
<evidence type="ECO:0000256" key="3">
    <source>
        <dbReference type="PROSITE-ProRule" id="PRU00176"/>
    </source>
</evidence>
<dbReference type="GO" id="GO:0003723">
    <property type="term" value="F:RNA binding"/>
    <property type="evidence" value="ECO:0007669"/>
    <property type="project" value="UniProtKB-UniRule"/>
</dbReference>
<comment type="caution">
    <text evidence="6">The sequence shown here is derived from an EMBL/GenBank/DDBJ whole genome shotgun (WGS) entry which is preliminary data.</text>
</comment>
<feature type="domain" description="WW" evidence="4">
    <location>
        <begin position="122"/>
        <end position="149"/>
    </location>
</feature>
<dbReference type="SMART" id="SM00456">
    <property type="entry name" value="WW"/>
    <property type="match status" value="1"/>
</dbReference>
<dbReference type="Gene3D" id="3.30.70.330">
    <property type="match status" value="2"/>
</dbReference>